<feature type="disulfide bond" evidence="6">
    <location>
        <begin position="85"/>
        <end position="96"/>
    </location>
</feature>
<feature type="binding site" evidence="5">
    <location>
        <position position="36"/>
    </location>
    <ligand>
        <name>Ca(2+)</name>
        <dbReference type="ChEBI" id="CHEBI:29108"/>
    </ligand>
</feature>
<evidence type="ECO:0000256" key="7">
    <source>
        <dbReference type="RuleBase" id="RU003654"/>
    </source>
</evidence>
<comment type="cofactor">
    <cofactor evidence="5">
        <name>Ca(2+)</name>
        <dbReference type="ChEBI" id="CHEBI:29108"/>
    </cofactor>
    <text evidence="5">Binds 1 Ca(2+) ion per subunit.</text>
</comment>
<dbReference type="GO" id="GO:0005509">
    <property type="term" value="F:calcium ion binding"/>
    <property type="evidence" value="ECO:0000318"/>
    <property type="project" value="GO_Central"/>
</dbReference>
<feature type="disulfide bond" evidence="6">
    <location>
        <begin position="33"/>
        <end position="49"/>
    </location>
</feature>
<dbReference type="Ensembl" id="ENSACAT00000038680.1">
    <property type="protein sequence ID" value="ENSACAP00000024107.1"/>
    <property type="gene ID" value="ENSACAG00000040618.1"/>
</dbReference>
<evidence type="ECO:0000259" key="9">
    <source>
        <dbReference type="SMART" id="SM00085"/>
    </source>
</evidence>
<dbReference type="GO" id="GO:0005543">
    <property type="term" value="F:phospholipid binding"/>
    <property type="evidence" value="ECO:0000318"/>
    <property type="project" value="GO_Central"/>
</dbReference>
<feature type="disulfide bond" evidence="6">
    <location>
        <begin position="55"/>
        <end position="98"/>
    </location>
</feature>
<evidence type="ECO:0000256" key="4">
    <source>
        <dbReference type="PIRSR" id="PIRSR601211-1"/>
    </source>
</evidence>
<feature type="binding site" evidence="5">
    <location>
        <position position="34"/>
    </location>
    <ligand>
        <name>Ca(2+)</name>
        <dbReference type="ChEBI" id="CHEBI:29108"/>
    </ligand>
</feature>
<sequence length="150" mass="16927">GKGSVLELVLTLWCYRPRLKIPLLALSKYGCYCGSGGSGSPLDLVDQCCFQHDCCYRHARVALKCHSRVKWKRYKLSCRSSETECRSTSLCGQAACECDKQLAECLTEAKPKRKFYNREDLCRGPKNPCPNIHQNWTETSQWGSSPTPSN</sequence>
<dbReference type="InParanoid" id="A0A803SMB7"/>
<reference evidence="10 11" key="1">
    <citation type="submission" date="2009-12" db="EMBL/GenBank/DDBJ databases">
        <title>The Genome Sequence of Anolis carolinensis (Green Anole Lizard).</title>
        <authorList>
            <consortium name="The Genome Sequencing Platform"/>
            <person name="Di Palma F."/>
            <person name="Alfoldi J."/>
            <person name="Heiman D."/>
            <person name="Young S."/>
            <person name="Grabherr M."/>
            <person name="Johnson J."/>
            <person name="Lander E.S."/>
            <person name="Lindblad-Toh K."/>
        </authorList>
    </citation>
    <scope>NUCLEOTIDE SEQUENCE [LARGE SCALE GENOMIC DNA]</scope>
    <source>
        <strain evidence="10 11">JBL SC #1</strain>
    </source>
</reference>
<comment type="subcellular location">
    <subcellularLocation>
        <location evidence="1 8">Secreted</location>
    </subcellularLocation>
</comment>
<dbReference type="Proteomes" id="UP000001646">
    <property type="component" value="Chromosome 1"/>
</dbReference>
<dbReference type="InterPro" id="IPR016090">
    <property type="entry name" value="PLA2-like_dom"/>
</dbReference>
<dbReference type="SUPFAM" id="SSF48619">
    <property type="entry name" value="Phospholipase A2, PLA2"/>
    <property type="match status" value="1"/>
</dbReference>
<feature type="domain" description="Phospholipase A2-like central" evidence="9">
    <location>
        <begin position="4"/>
        <end position="123"/>
    </location>
</feature>
<dbReference type="InterPro" id="IPR033113">
    <property type="entry name" value="PLA2_histidine"/>
</dbReference>
<evidence type="ECO:0000313" key="11">
    <source>
        <dbReference type="Proteomes" id="UP000001646"/>
    </source>
</evidence>
<dbReference type="InterPro" id="IPR036444">
    <property type="entry name" value="PLipase_A2_dom_sf"/>
</dbReference>
<dbReference type="GeneTree" id="ENSGT00940000154885"/>
<organism evidence="10 11">
    <name type="scientific">Anolis carolinensis</name>
    <name type="common">Green anole</name>
    <name type="synonym">American chameleon</name>
    <dbReference type="NCBI Taxonomy" id="28377"/>
    <lineage>
        <taxon>Eukaryota</taxon>
        <taxon>Metazoa</taxon>
        <taxon>Chordata</taxon>
        <taxon>Craniata</taxon>
        <taxon>Vertebrata</taxon>
        <taxon>Euteleostomi</taxon>
        <taxon>Lepidosauria</taxon>
        <taxon>Squamata</taxon>
        <taxon>Bifurcata</taxon>
        <taxon>Unidentata</taxon>
        <taxon>Episquamata</taxon>
        <taxon>Toxicofera</taxon>
        <taxon>Iguania</taxon>
        <taxon>Dactyloidae</taxon>
        <taxon>Anolis</taxon>
    </lineage>
</organism>
<keyword evidence="8" id="KW-0378">Hydrolase</keyword>
<evidence type="ECO:0000256" key="3">
    <source>
        <dbReference type="ARBA" id="ARBA00023157"/>
    </source>
</evidence>
<dbReference type="PANTHER" id="PTHR11716:SF4">
    <property type="entry name" value="GROUP 10 SECRETORY PHOSPHOLIPASE A2"/>
    <property type="match status" value="1"/>
</dbReference>
<dbReference type="PROSITE" id="PS00119">
    <property type="entry name" value="PA2_ASP"/>
    <property type="match status" value="1"/>
</dbReference>
<evidence type="ECO:0000313" key="10">
    <source>
        <dbReference type="Ensembl" id="ENSACAP00000024107.1"/>
    </source>
</evidence>
<keyword evidence="11" id="KW-1185">Reference proteome</keyword>
<dbReference type="Pfam" id="PF00068">
    <property type="entry name" value="Phospholip_A2_1"/>
    <property type="match status" value="1"/>
</dbReference>
<protein>
    <recommendedName>
        <fullName evidence="8">Phospholipase A2</fullName>
        <ecNumber evidence="8">3.1.1.4</ecNumber>
    </recommendedName>
</protein>
<dbReference type="GO" id="GO:0046470">
    <property type="term" value="P:phosphatidylcholine metabolic process"/>
    <property type="evidence" value="ECO:0000318"/>
    <property type="project" value="GO_Central"/>
</dbReference>
<dbReference type="InterPro" id="IPR001211">
    <property type="entry name" value="PLA2"/>
</dbReference>
<dbReference type="GO" id="GO:0005576">
    <property type="term" value="C:extracellular region"/>
    <property type="evidence" value="ECO:0007669"/>
    <property type="project" value="UniProtKB-SubCell"/>
</dbReference>
<evidence type="ECO:0000256" key="2">
    <source>
        <dbReference type="ARBA" id="ARBA00022525"/>
    </source>
</evidence>
<proteinExistence type="inferred from homology"/>
<accession>A0A803SMB7</accession>
<feature type="active site" evidence="4">
    <location>
        <position position="99"/>
    </location>
</feature>
<reference evidence="10" key="3">
    <citation type="submission" date="2025-09" db="UniProtKB">
        <authorList>
            <consortium name="Ensembl"/>
        </authorList>
    </citation>
    <scope>IDENTIFICATION</scope>
</reference>
<dbReference type="PROSITE" id="PS00118">
    <property type="entry name" value="PA2_HIS"/>
    <property type="match status" value="1"/>
</dbReference>
<feature type="binding site" evidence="5">
    <location>
        <position position="53"/>
    </location>
    <ligand>
        <name>Ca(2+)</name>
        <dbReference type="ChEBI" id="CHEBI:29108"/>
    </ligand>
</feature>
<dbReference type="InterPro" id="IPR033112">
    <property type="entry name" value="PLA2_Asp_AS"/>
</dbReference>
<dbReference type="GO" id="GO:0047498">
    <property type="term" value="F:calcium-dependent phospholipase A2 activity"/>
    <property type="evidence" value="ECO:0000318"/>
    <property type="project" value="GO_Central"/>
</dbReference>
<comment type="similarity">
    <text evidence="7">Belongs to the phospholipase A2 family.</text>
</comment>
<feature type="disulfide bond" evidence="6">
    <location>
        <begin position="48"/>
        <end position="105"/>
    </location>
</feature>
<evidence type="ECO:0000256" key="1">
    <source>
        <dbReference type="ARBA" id="ARBA00004613"/>
    </source>
</evidence>
<dbReference type="GO" id="GO:0016042">
    <property type="term" value="P:lipid catabolic process"/>
    <property type="evidence" value="ECO:0007669"/>
    <property type="project" value="InterPro"/>
</dbReference>
<keyword evidence="5" id="KW-0479">Metal-binding</keyword>
<reference evidence="10" key="2">
    <citation type="submission" date="2025-08" db="UniProtKB">
        <authorList>
            <consortium name="Ensembl"/>
        </authorList>
    </citation>
    <scope>IDENTIFICATION</scope>
</reference>
<dbReference type="Gene3D" id="1.20.90.10">
    <property type="entry name" value="Phospholipase A2 domain"/>
    <property type="match status" value="1"/>
</dbReference>
<comment type="catalytic activity">
    <reaction evidence="8">
        <text>a 1,2-diacyl-sn-glycero-3-phosphocholine + H2O = a 1-acyl-sn-glycero-3-phosphocholine + a fatty acid + H(+)</text>
        <dbReference type="Rhea" id="RHEA:15801"/>
        <dbReference type="ChEBI" id="CHEBI:15377"/>
        <dbReference type="ChEBI" id="CHEBI:15378"/>
        <dbReference type="ChEBI" id="CHEBI:28868"/>
        <dbReference type="ChEBI" id="CHEBI:57643"/>
        <dbReference type="ChEBI" id="CHEBI:58168"/>
        <dbReference type="EC" id="3.1.1.4"/>
    </reaction>
</comment>
<feature type="disulfide bond" evidence="6">
    <location>
        <begin position="54"/>
        <end position="129"/>
    </location>
</feature>
<feature type="disulfide bond" evidence="6">
    <location>
        <begin position="31"/>
        <end position="122"/>
    </location>
</feature>
<dbReference type="PRINTS" id="PR00389">
    <property type="entry name" value="PHPHLIPASEA2"/>
</dbReference>
<dbReference type="GO" id="GO:0046471">
    <property type="term" value="P:phosphatidylglycerol metabolic process"/>
    <property type="evidence" value="ECO:0000318"/>
    <property type="project" value="GO_Central"/>
</dbReference>
<evidence type="ECO:0000256" key="5">
    <source>
        <dbReference type="PIRSR" id="PIRSR601211-2"/>
    </source>
</evidence>
<dbReference type="GO" id="GO:0050482">
    <property type="term" value="P:arachidonate secretion"/>
    <property type="evidence" value="ECO:0007669"/>
    <property type="project" value="InterPro"/>
</dbReference>
<feature type="active site" evidence="4">
    <location>
        <position position="52"/>
    </location>
</feature>
<dbReference type="EC" id="3.1.1.4" evidence="8"/>
<evidence type="ECO:0000256" key="6">
    <source>
        <dbReference type="PIRSR" id="PIRSR601211-3"/>
    </source>
</evidence>
<dbReference type="SMART" id="SM00085">
    <property type="entry name" value="PA2c"/>
    <property type="match status" value="1"/>
</dbReference>
<keyword evidence="3 6" id="KW-1015">Disulfide bond</keyword>
<keyword evidence="2 8" id="KW-0964">Secreted</keyword>
<dbReference type="PANTHER" id="PTHR11716">
    <property type="entry name" value="PHOSPHOLIPASE A2 FAMILY MEMBER"/>
    <property type="match status" value="1"/>
</dbReference>
<feature type="disulfide bond" evidence="6">
    <location>
        <begin position="65"/>
        <end position="91"/>
    </location>
</feature>
<feature type="binding site" evidence="5">
    <location>
        <position position="32"/>
    </location>
    <ligand>
        <name>Ca(2+)</name>
        <dbReference type="ChEBI" id="CHEBI:29108"/>
    </ligand>
</feature>
<evidence type="ECO:0000256" key="8">
    <source>
        <dbReference type="RuleBase" id="RU361236"/>
    </source>
</evidence>
<keyword evidence="8" id="KW-0443">Lipid metabolism</keyword>
<dbReference type="AlphaFoldDB" id="A0A803SMB7"/>
<name>A0A803SMB7_ANOCA</name>
<keyword evidence="5 8" id="KW-0106">Calcium</keyword>